<evidence type="ECO:0000256" key="10">
    <source>
        <dbReference type="ARBA" id="ARBA00022989"/>
    </source>
</evidence>
<evidence type="ECO:0000256" key="13">
    <source>
        <dbReference type="SAM" id="Phobius"/>
    </source>
</evidence>
<comment type="subcellular location">
    <subcellularLocation>
        <location evidence="2">Cell membrane</location>
        <topology evidence="2">Multi-pass membrane protein</topology>
    </subcellularLocation>
</comment>
<evidence type="ECO:0000256" key="11">
    <source>
        <dbReference type="ARBA" id="ARBA00023012"/>
    </source>
</evidence>
<keyword evidence="7" id="KW-0547">Nucleotide-binding</keyword>
<keyword evidence="8 15" id="KW-0418">Kinase</keyword>
<keyword evidence="5" id="KW-0808">Transferase</keyword>
<dbReference type="InterPro" id="IPR005467">
    <property type="entry name" value="His_kinase_dom"/>
</dbReference>
<evidence type="ECO:0000256" key="6">
    <source>
        <dbReference type="ARBA" id="ARBA00022692"/>
    </source>
</evidence>
<accession>A0ABS2ST53</accession>
<reference evidence="15" key="1">
    <citation type="submission" date="2021-01" db="EMBL/GenBank/DDBJ databases">
        <title>Genomic Encyclopedia of Type Strains, Phase IV (KMG-IV): sequencing the most valuable type-strain genomes for metagenomic binning, comparative biology and taxonomic classification.</title>
        <authorList>
            <person name="Goeker M."/>
        </authorList>
    </citation>
    <scope>NUCLEOTIDE SEQUENCE</scope>
    <source>
        <strain evidence="15">DSM 21943</strain>
    </source>
</reference>
<dbReference type="PROSITE" id="PS50109">
    <property type="entry name" value="HIS_KIN"/>
    <property type="match status" value="1"/>
</dbReference>
<evidence type="ECO:0000256" key="12">
    <source>
        <dbReference type="ARBA" id="ARBA00023136"/>
    </source>
</evidence>
<protein>
    <recommendedName>
        <fullName evidence="3">histidine kinase</fullName>
        <ecNumber evidence="3">2.7.13.3</ecNumber>
    </recommendedName>
</protein>
<evidence type="ECO:0000256" key="1">
    <source>
        <dbReference type="ARBA" id="ARBA00000085"/>
    </source>
</evidence>
<comment type="catalytic activity">
    <reaction evidence="1">
        <text>ATP + protein L-histidine = ADP + protein N-phospho-L-histidine.</text>
        <dbReference type="EC" id="2.7.13.3"/>
    </reaction>
</comment>
<name>A0ABS2ST53_9BACI</name>
<evidence type="ECO:0000256" key="7">
    <source>
        <dbReference type="ARBA" id="ARBA00022741"/>
    </source>
</evidence>
<keyword evidence="12 13" id="KW-0472">Membrane</keyword>
<dbReference type="InterPro" id="IPR036890">
    <property type="entry name" value="HATPase_C_sf"/>
</dbReference>
<feature type="transmembrane region" description="Helical" evidence="13">
    <location>
        <begin position="9"/>
        <end position="27"/>
    </location>
</feature>
<dbReference type="PANTHER" id="PTHR45453">
    <property type="entry name" value="PHOSPHATE REGULON SENSOR PROTEIN PHOR"/>
    <property type="match status" value="1"/>
</dbReference>
<dbReference type="Pfam" id="PF02518">
    <property type="entry name" value="HATPase_c"/>
    <property type="match status" value="1"/>
</dbReference>
<comment type="caution">
    <text evidence="15">The sequence shown here is derived from an EMBL/GenBank/DDBJ whole genome shotgun (WGS) entry which is preliminary data.</text>
</comment>
<evidence type="ECO:0000256" key="4">
    <source>
        <dbReference type="ARBA" id="ARBA00022475"/>
    </source>
</evidence>
<evidence type="ECO:0000256" key="9">
    <source>
        <dbReference type="ARBA" id="ARBA00022840"/>
    </source>
</evidence>
<dbReference type="PANTHER" id="PTHR45453:SF2">
    <property type="entry name" value="HISTIDINE KINASE"/>
    <property type="match status" value="1"/>
</dbReference>
<feature type="transmembrane region" description="Helical" evidence="13">
    <location>
        <begin position="33"/>
        <end position="54"/>
    </location>
</feature>
<proteinExistence type="predicted"/>
<dbReference type="InterPro" id="IPR003594">
    <property type="entry name" value="HATPase_dom"/>
</dbReference>
<keyword evidence="11" id="KW-0902">Two-component regulatory system</keyword>
<keyword evidence="10 13" id="KW-1133">Transmembrane helix</keyword>
<feature type="domain" description="Histidine kinase" evidence="14">
    <location>
        <begin position="119"/>
        <end position="319"/>
    </location>
</feature>
<dbReference type="RefSeq" id="WP_204464380.1">
    <property type="nucleotide sequence ID" value="NZ_JAFBCV010000001.1"/>
</dbReference>
<gene>
    <name evidence="15" type="ORF">JOC54_000693</name>
</gene>
<keyword evidence="6 13" id="KW-0812">Transmembrane</keyword>
<sequence>MKLFIHDHLLLISFYFVQLAIICFLVYSGTDISVALILYGAFLSILILCIYLSVRFYQLKTFYGKLEQQDIQLNDWEIDGVGPLVRAQNKMMSTVYRLQQDEIQQLQMEKRRHIQFMNQWVHQMKTPVSVLEMIAEDHPESTSLEQEITRLHKGLSLALHTARYSQFDKDYHIDKVNVAVLVKKIVQENKRLFIQKELYPKILIPEDYVTHTDSKWLSFMIEQLILNAVKYSYEQTTITIRLDQDSLSIVDEGIGIAKQDLPSVMNAFYTGSNGRLFGESTGMGLYLVENLAKKLSMSVEVQSKLGVGTIAQLKLHVKRKNE</sequence>
<evidence type="ECO:0000256" key="3">
    <source>
        <dbReference type="ARBA" id="ARBA00012438"/>
    </source>
</evidence>
<evidence type="ECO:0000313" key="15">
    <source>
        <dbReference type="EMBL" id="MBM7837462.1"/>
    </source>
</evidence>
<evidence type="ECO:0000313" key="16">
    <source>
        <dbReference type="Proteomes" id="UP001179280"/>
    </source>
</evidence>
<dbReference type="EMBL" id="JAFBCV010000001">
    <property type="protein sequence ID" value="MBM7837462.1"/>
    <property type="molecule type" value="Genomic_DNA"/>
</dbReference>
<evidence type="ECO:0000256" key="8">
    <source>
        <dbReference type="ARBA" id="ARBA00022777"/>
    </source>
</evidence>
<evidence type="ECO:0000259" key="14">
    <source>
        <dbReference type="PROSITE" id="PS50109"/>
    </source>
</evidence>
<evidence type="ECO:0000256" key="2">
    <source>
        <dbReference type="ARBA" id="ARBA00004651"/>
    </source>
</evidence>
<keyword evidence="4" id="KW-1003">Cell membrane</keyword>
<organism evidence="15 16">
    <name type="scientific">Shouchella xiaoxiensis</name>
    <dbReference type="NCBI Taxonomy" id="766895"/>
    <lineage>
        <taxon>Bacteria</taxon>
        <taxon>Bacillati</taxon>
        <taxon>Bacillota</taxon>
        <taxon>Bacilli</taxon>
        <taxon>Bacillales</taxon>
        <taxon>Bacillaceae</taxon>
        <taxon>Shouchella</taxon>
    </lineage>
</organism>
<dbReference type="Gene3D" id="3.30.565.10">
    <property type="entry name" value="Histidine kinase-like ATPase, C-terminal domain"/>
    <property type="match status" value="1"/>
</dbReference>
<dbReference type="GO" id="GO:0016301">
    <property type="term" value="F:kinase activity"/>
    <property type="evidence" value="ECO:0007669"/>
    <property type="project" value="UniProtKB-KW"/>
</dbReference>
<keyword evidence="16" id="KW-1185">Reference proteome</keyword>
<dbReference type="InterPro" id="IPR050351">
    <property type="entry name" value="BphY/WalK/GraS-like"/>
</dbReference>
<dbReference type="Proteomes" id="UP001179280">
    <property type="component" value="Unassembled WGS sequence"/>
</dbReference>
<dbReference type="SUPFAM" id="SSF55874">
    <property type="entry name" value="ATPase domain of HSP90 chaperone/DNA topoisomerase II/histidine kinase"/>
    <property type="match status" value="1"/>
</dbReference>
<dbReference type="SMART" id="SM00387">
    <property type="entry name" value="HATPase_c"/>
    <property type="match status" value="1"/>
</dbReference>
<evidence type="ECO:0000256" key="5">
    <source>
        <dbReference type="ARBA" id="ARBA00022679"/>
    </source>
</evidence>
<dbReference type="EC" id="2.7.13.3" evidence="3"/>
<keyword evidence="9" id="KW-0067">ATP-binding</keyword>